<proteinExistence type="predicted"/>
<feature type="region of interest" description="Disordered" evidence="1">
    <location>
        <begin position="252"/>
        <end position="286"/>
    </location>
</feature>
<dbReference type="InterPro" id="IPR056906">
    <property type="entry name" value="ORF2/G2P_dom"/>
</dbReference>
<protein>
    <recommendedName>
        <fullName evidence="2">Replication-associated protein ORF2/G2P domain-containing protein</fullName>
    </recommendedName>
</protein>
<dbReference type="Pfam" id="PF23343">
    <property type="entry name" value="REP_ORF2-G2P"/>
    <property type="match status" value="1"/>
</dbReference>
<feature type="region of interest" description="Disordered" evidence="1">
    <location>
        <begin position="190"/>
        <end position="217"/>
    </location>
</feature>
<feature type="compositionally biased region" description="Basic residues" evidence="1">
    <location>
        <begin position="266"/>
        <end position="278"/>
    </location>
</feature>
<organism evidence="3">
    <name type="scientific">Siphoviridae sp. ct1TR2</name>
    <dbReference type="NCBI Taxonomy" id="2825309"/>
    <lineage>
        <taxon>Viruses</taxon>
        <taxon>Duplodnaviria</taxon>
        <taxon>Heunggongvirae</taxon>
        <taxon>Uroviricota</taxon>
        <taxon>Caudoviricetes</taxon>
    </lineage>
</organism>
<sequence>MYRRIIYKAGATREIINCYPRGMRKGVEHNLLGKKTSEEMQEANRRQARRKLERLINANFRPGDWHITLTYRGKASPSPEAAKKELTNFLERLRNRFRKFGYELKYIVATEYVAKHIHHHMIVNNINTGSETTADMVRKLWTQNGPEAIRGNPKYVQLYDTGEYSQLADYLIKETERSFRRKDSAVGQRYSCSRNLIQPKKTTKDKPNKTWKKEPRPSPGYYILPDSLYNGFDMLGYPYQRYVEVKLNPTDADWETKKTPSGHVTKGTRSHSTSHRPRAGGERSRR</sequence>
<accession>A0A8S5NSD1</accession>
<evidence type="ECO:0000313" key="3">
    <source>
        <dbReference type="EMBL" id="DAD97638.1"/>
    </source>
</evidence>
<evidence type="ECO:0000259" key="2">
    <source>
        <dbReference type="Pfam" id="PF23343"/>
    </source>
</evidence>
<dbReference type="EMBL" id="BK015245">
    <property type="protein sequence ID" value="DAD97638.1"/>
    <property type="molecule type" value="Genomic_DNA"/>
</dbReference>
<evidence type="ECO:0000256" key="1">
    <source>
        <dbReference type="SAM" id="MobiDB-lite"/>
    </source>
</evidence>
<name>A0A8S5NSD1_9CAUD</name>
<feature type="compositionally biased region" description="Basic and acidic residues" evidence="1">
    <location>
        <begin position="202"/>
        <end position="216"/>
    </location>
</feature>
<reference evidence="3" key="1">
    <citation type="journal article" date="2021" name="Proc. Natl. Acad. Sci. U.S.A.">
        <title>A Catalog of Tens of Thousands of Viruses from Human Metagenomes Reveals Hidden Associations with Chronic Diseases.</title>
        <authorList>
            <person name="Tisza M.J."/>
            <person name="Buck C.B."/>
        </authorList>
    </citation>
    <scope>NUCLEOTIDE SEQUENCE</scope>
    <source>
        <strain evidence="3">Ct1TR2</strain>
    </source>
</reference>
<feature type="domain" description="Replication-associated protein ORF2/G2P" evidence="2">
    <location>
        <begin position="65"/>
        <end position="145"/>
    </location>
</feature>